<gene>
    <name evidence="1" type="ORF">Enr13x_04220</name>
</gene>
<keyword evidence="2" id="KW-1185">Reference proteome</keyword>
<dbReference type="Proteomes" id="UP000319004">
    <property type="component" value="Chromosome"/>
</dbReference>
<organism evidence="1 2">
    <name type="scientific">Stieleria neptunia</name>
    <dbReference type="NCBI Taxonomy" id="2527979"/>
    <lineage>
        <taxon>Bacteria</taxon>
        <taxon>Pseudomonadati</taxon>
        <taxon>Planctomycetota</taxon>
        <taxon>Planctomycetia</taxon>
        <taxon>Pirellulales</taxon>
        <taxon>Pirellulaceae</taxon>
        <taxon>Stieleria</taxon>
    </lineage>
</organism>
<sequence>MLLYLDDWAWNGTPVPMLDGMENSRMPALPFEHAALHRRLW</sequence>
<name>A0A518HID9_9BACT</name>
<dbReference type="AlphaFoldDB" id="A0A518HID9"/>
<dbReference type="KEGG" id="snep:Enr13x_04220"/>
<evidence type="ECO:0000313" key="1">
    <source>
        <dbReference type="EMBL" id="QDV40616.1"/>
    </source>
</evidence>
<proteinExistence type="predicted"/>
<accession>A0A518HID9</accession>
<dbReference type="EMBL" id="CP037423">
    <property type="protein sequence ID" value="QDV40616.1"/>
    <property type="molecule type" value="Genomic_DNA"/>
</dbReference>
<evidence type="ECO:0000313" key="2">
    <source>
        <dbReference type="Proteomes" id="UP000319004"/>
    </source>
</evidence>
<reference evidence="1 2" key="1">
    <citation type="submission" date="2019-03" db="EMBL/GenBank/DDBJ databases">
        <title>Deep-cultivation of Planctomycetes and their phenomic and genomic characterization uncovers novel biology.</title>
        <authorList>
            <person name="Wiegand S."/>
            <person name="Jogler M."/>
            <person name="Boedeker C."/>
            <person name="Pinto D."/>
            <person name="Vollmers J."/>
            <person name="Rivas-Marin E."/>
            <person name="Kohn T."/>
            <person name="Peeters S.H."/>
            <person name="Heuer A."/>
            <person name="Rast P."/>
            <person name="Oberbeckmann S."/>
            <person name="Bunk B."/>
            <person name="Jeske O."/>
            <person name="Meyerdierks A."/>
            <person name="Storesund J.E."/>
            <person name="Kallscheuer N."/>
            <person name="Luecker S."/>
            <person name="Lage O.M."/>
            <person name="Pohl T."/>
            <person name="Merkel B.J."/>
            <person name="Hornburger P."/>
            <person name="Mueller R.-W."/>
            <person name="Bruemmer F."/>
            <person name="Labrenz M."/>
            <person name="Spormann A.M."/>
            <person name="Op den Camp H."/>
            <person name="Overmann J."/>
            <person name="Amann R."/>
            <person name="Jetten M.S.M."/>
            <person name="Mascher T."/>
            <person name="Medema M.H."/>
            <person name="Devos D.P."/>
            <person name="Kaster A.-K."/>
            <person name="Ovreas L."/>
            <person name="Rohde M."/>
            <person name="Galperin M.Y."/>
            <person name="Jogler C."/>
        </authorList>
    </citation>
    <scope>NUCLEOTIDE SEQUENCE [LARGE SCALE GENOMIC DNA]</scope>
    <source>
        <strain evidence="1 2">Enr13</strain>
    </source>
</reference>
<dbReference type="RefSeq" id="WP_261344167.1">
    <property type="nucleotide sequence ID" value="NZ_CP037423.1"/>
</dbReference>
<protein>
    <submittedName>
        <fullName evidence="1">Uncharacterized protein</fullName>
    </submittedName>
</protein>